<keyword evidence="2" id="KW-1003">Cell membrane</keyword>
<dbReference type="SUPFAM" id="SSF54292">
    <property type="entry name" value="2Fe-2S ferredoxin-like"/>
    <property type="match status" value="1"/>
</dbReference>
<sequence>MQIEFFQEKTIPINKDQTILEAALQAGIPHFHACGGKAKCSTCRVLILEGEEFISPPNKREARLTSVLKLPSTVRLACQAKLEDGPVKVERMVKSASEIAAFLKPIEQRPGHFKLKPLGEEKQLVLFFLDIRDFTPFVESYLPFDVIYLVRKLFELFYTVLSKHQGQILETAGDELYAIFGDGYSLKKAADAAIAAGFEILAELKTLNQTYGKLFLKEFEIGIGIHCGKVIVGEVNYGGSTRKTAMGLAVNIASRIQNSTKTLNNSFVVSEEVILLSSYKSHSEVREIRLAGVKAPIKVYSIGEPYTRQSIRLSS</sequence>
<dbReference type="PROSITE" id="PS51085">
    <property type="entry name" value="2FE2S_FER_2"/>
    <property type="match status" value="1"/>
</dbReference>
<gene>
    <name evidence="6" type="ORF">Q0590_29630</name>
</gene>
<dbReference type="RefSeq" id="WP_302041274.1">
    <property type="nucleotide sequence ID" value="NZ_JAUKPO010000031.1"/>
</dbReference>
<protein>
    <submittedName>
        <fullName evidence="6">Adenylate/guanylate cyclase domain-containing protein</fullName>
    </submittedName>
</protein>
<dbReference type="PANTHER" id="PTHR43081:SF17">
    <property type="entry name" value="BLL5647 PROTEIN"/>
    <property type="match status" value="1"/>
</dbReference>
<keyword evidence="7" id="KW-1185">Reference proteome</keyword>
<evidence type="ECO:0000256" key="2">
    <source>
        <dbReference type="ARBA" id="ARBA00022475"/>
    </source>
</evidence>
<evidence type="ECO:0000313" key="6">
    <source>
        <dbReference type="EMBL" id="MDO1450473.1"/>
    </source>
</evidence>
<dbReference type="PANTHER" id="PTHR43081">
    <property type="entry name" value="ADENYLATE CYCLASE, TERMINAL-DIFFERENTIATION SPECIFIC-RELATED"/>
    <property type="match status" value="1"/>
</dbReference>
<feature type="domain" description="Guanylate cyclase" evidence="4">
    <location>
        <begin position="125"/>
        <end position="257"/>
    </location>
</feature>
<dbReference type="SUPFAM" id="SSF55073">
    <property type="entry name" value="Nucleotide cyclase"/>
    <property type="match status" value="1"/>
</dbReference>
<evidence type="ECO:0000259" key="4">
    <source>
        <dbReference type="PROSITE" id="PS50125"/>
    </source>
</evidence>
<comment type="caution">
    <text evidence="6">The sequence shown here is derived from an EMBL/GenBank/DDBJ whole genome shotgun (WGS) entry which is preliminary data.</text>
</comment>
<dbReference type="InterPro" id="IPR029787">
    <property type="entry name" value="Nucleotide_cyclase"/>
</dbReference>
<dbReference type="InterPro" id="IPR001041">
    <property type="entry name" value="2Fe-2S_ferredoxin-type"/>
</dbReference>
<dbReference type="InterPro" id="IPR001054">
    <property type="entry name" value="A/G_cyclase"/>
</dbReference>
<proteinExistence type="predicted"/>
<evidence type="ECO:0000313" key="7">
    <source>
        <dbReference type="Proteomes" id="UP001168528"/>
    </source>
</evidence>
<organism evidence="6 7">
    <name type="scientific">Rhodocytophaga aerolata</name>
    <dbReference type="NCBI Taxonomy" id="455078"/>
    <lineage>
        <taxon>Bacteria</taxon>
        <taxon>Pseudomonadati</taxon>
        <taxon>Bacteroidota</taxon>
        <taxon>Cytophagia</taxon>
        <taxon>Cytophagales</taxon>
        <taxon>Rhodocytophagaceae</taxon>
        <taxon>Rhodocytophaga</taxon>
    </lineage>
</organism>
<dbReference type="InterPro" id="IPR050697">
    <property type="entry name" value="Adenylyl/Guanylyl_Cyclase_3/4"/>
</dbReference>
<evidence type="ECO:0000256" key="1">
    <source>
        <dbReference type="ARBA" id="ARBA00004651"/>
    </source>
</evidence>
<feature type="domain" description="2Fe-2S ferredoxin-type" evidence="5">
    <location>
        <begin position="1"/>
        <end position="95"/>
    </location>
</feature>
<dbReference type="CDD" id="cd00207">
    <property type="entry name" value="fer2"/>
    <property type="match status" value="1"/>
</dbReference>
<dbReference type="Pfam" id="PF00211">
    <property type="entry name" value="Guanylate_cyc"/>
    <property type="match status" value="1"/>
</dbReference>
<dbReference type="InterPro" id="IPR036010">
    <property type="entry name" value="2Fe-2S_ferredoxin-like_sf"/>
</dbReference>
<accession>A0ABT8RH38</accession>
<evidence type="ECO:0000256" key="3">
    <source>
        <dbReference type="ARBA" id="ARBA00023136"/>
    </source>
</evidence>
<dbReference type="Gene3D" id="3.10.20.30">
    <property type="match status" value="1"/>
</dbReference>
<dbReference type="CDD" id="cd07302">
    <property type="entry name" value="CHD"/>
    <property type="match status" value="1"/>
</dbReference>
<keyword evidence="3" id="KW-0472">Membrane</keyword>
<dbReference type="Proteomes" id="UP001168528">
    <property type="component" value="Unassembled WGS sequence"/>
</dbReference>
<comment type="subcellular location">
    <subcellularLocation>
        <location evidence="1">Cell membrane</location>
        <topology evidence="1">Multi-pass membrane protein</topology>
    </subcellularLocation>
</comment>
<reference evidence="6" key="1">
    <citation type="submission" date="2023-07" db="EMBL/GenBank/DDBJ databases">
        <title>The genome sequence of Rhodocytophaga aerolata KACC 12507.</title>
        <authorList>
            <person name="Zhang X."/>
        </authorList>
    </citation>
    <scope>NUCLEOTIDE SEQUENCE</scope>
    <source>
        <strain evidence="6">KACC 12507</strain>
    </source>
</reference>
<name>A0ABT8RH38_9BACT</name>
<dbReference type="Gene3D" id="3.30.70.1230">
    <property type="entry name" value="Nucleotide cyclase"/>
    <property type="match status" value="1"/>
</dbReference>
<dbReference type="Pfam" id="PF00111">
    <property type="entry name" value="Fer2"/>
    <property type="match status" value="1"/>
</dbReference>
<dbReference type="EMBL" id="JAUKPO010000031">
    <property type="protein sequence ID" value="MDO1450473.1"/>
    <property type="molecule type" value="Genomic_DNA"/>
</dbReference>
<dbReference type="SMART" id="SM00044">
    <property type="entry name" value="CYCc"/>
    <property type="match status" value="1"/>
</dbReference>
<dbReference type="InterPro" id="IPR012675">
    <property type="entry name" value="Beta-grasp_dom_sf"/>
</dbReference>
<dbReference type="PROSITE" id="PS50125">
    <property type="entry name" value="GUANYLATE_CYCLASE_2"/>
    <property type="match status" value="1"/>
</dbReference>
<evidence type="ECO:0000259" key="5">
    <source>
        <dbReference type="PROSITE" id="PS51085"/>
    </source>
</evidence>